<accession>A0ABU0E2Y4</accession>
<dbReference type="Pfam" id="PF03358">
    <property type="entry name" value="FMN_red"/>
    <property type="match status" value="1"/>
</dbReference>
<evidence type="ECO:0000259" key="3">
    <source>
        <dbReference type="Pfam" id="PF03358"/>
    </source>
</evidence>
<comment type="caution">
    <text evidence="4">The sequence shown here is derived from an EMBL/GenBank/DDBJ whole genome shotgun (WGS) entry which is preliminary data.</text>
</comment>
<evidence type="ECO:0000256" key="2">
    <source>
        <dbReference type="ARBA" id="ARBA00022643"/>
    </source>
</evidence>
<keyword evidence="2" id="KW-0288">FMN</keyword>
<evidence type="ECO:0000313" key="4">
    <source>
        <dbReference type="EMBL" id="MDQ0361086.1"/>
    </source>
</evidence>
<keyword evidence="1" id="KW-0285">Flavoprotein</keyword>
<dbReference type="PANTHER" id="PTHR43278">
    <property type="entry name" value="NAD(P)H-DEPENDENT FMN-CONTAINING OXIDOREDUCTASE YWQN-RELATED"/>
    <property type="match status" value="1"/>
</dbReference>
<evidence type="ECO:0000313" key="5">
    <source>
        <dbReference type="Proteomes" id="UP001230220"/>
    </source>
</evidence>
<gene>
    <name evidence="4" type="ORF">J2S15_001833</name>
</gene>
<dbReference type="InterPro" id="IPR051796">
    <property type="entry name" value="ISF_SsuE-like"/>
</dbReference>
<sequence length="205" mass="22432">MKVLLVNGSPHPKGCTYTALDHIAGALHEENIETEIMSLGAKPIQDCIACGKCKTTGLCVFNDVVNEIIEKAKECDGFIFGSAVHYSHPTGKLLNVLSRVFYAGGKEFKHKPASSVVSARRAGTSSSLDVINKYFTINEMPVVSSTYWNQVHGHTPEEVLQDEEGMDVMYALGKNMAWLLKCIEVGKANGIDTPVNKKRGTNFIR</sequence>
<dbReference type="EMBL" id="JAUSUR010000003">
    <property type="protein sequence ID" value="MDQ0361086.1"/>
    <property type="molecule type" value="Genomic_DNA"/>
</dbReference>
<evidence type="ECO:0000256" key="1">
    <source>
        <dbReference type="ARBA" id="ARBA00022630"/>
    </source>
</evidence>
<protein>
    <submittedName>
        <fullName evidence="4">Multimeric flavodoxin WrbA</fullName>
    </submittedName>
</protein>
<dbReference type="PANTHER" id="PTHR43278:SF4">
    <property type="entry name" value="NAD(P)H-DEPENDENT FMN-CONTAINING OXIDOREDUCTASE YWQN-RELATED"/>
    <property type="match status" value="1"/>
</dbReference>
<dbReference type="InterPro" id="IPR005025">
    <property type="entry name" value="FMN_Rdtase-like_dom"/>
</dbReference>
<dbReference type="SUPFAM" id="SSF52218">
    <property type="entry name" value="Flavoproteins"/>
    <property type="match status" value="1"/>
</dbReference>
<dbReference type="Gene3D" id="3.40.50.360">
    <property type="match status" value="1"/>
</dbReference>
<dbReference type="RefSeq" id="WP_307407520.1">
    <property type="nucleotide sequence ID" value="NZ_JAUSUR010000003.1"/>
</dbReference>
<dbReference type="InterPro" id="IPR029039">
    <property type="entry name" value="Flavoprotein-like_sf"/>
</dbReference>
<reference evidence="4 5" key="1">
    <citation type="submission" date="2023-07" db="EMBL/GenBank/DDBJ databases">
        <title>Genomic Encyclopedia of Type Strains, Phase IV (KMG-IV): sequencing the most valuable type-strain genomes for metagenomic binning, comparative biology and taxonomic classification.</title>
        <authorList>
            <person name="Goeker M."/>
        </authorList>
    </citation>
    <scope>NUCLEOTIDE SEQUENCE [LARGE SCALE GENOMIC DNA]</scope>
    <source>
        <strain evidence="4 5">DSM 16784</strain>
    </source>
</reference>
<keyword evidence="5" id="KW-1185">Reference proteome</keyword>
<feature type="domain" description="NADPH-dependent FMN reductase-like" evidence="3">
    <location>
        <begin position="1"/>
        <end position="150"/>
    </location>
</feature>
<organism evidence="4 5">
    <name type="scientific">Breznakia pachnodae</name>
    <dbReference type="NCBI Taxonomy" id="265178"/>
    <lineage>
        <taxon>Bacteria</taxon>
        <taxon>Bacillati</taxon>
        <taxon>Bacillota</taxon>
        <taxon>Erysipelotrichia</taxon>
        <taxon>Erysipelotrichales</taxon>
        <taxon>Erysipelotrichaceae</taxon>
        <taxon>Breznakia</taxon>
    </lineage>
</organism>
<proteinExistence type="predicted"/>
<dbReference type="Proteomes" id="UP001230220">
    <property type="component" value="Unassembled WGS sequence"/>
</dbReference>
<name>A0ABU0E2Y4_9FIRM</name>